<evidence type="ECO:0000256" key="2">
    <source>
        <dbReference type="HAMAP-Rule" id="MF_00163"/>
    </source>
</evidence>
<comment type="similarity">
    <text evidence="1 2">Belongs to the polypeptide deformylase family.</text>
</comment>
<dbReference type="NCBIfam" id="NF001159">
    <property type="entry name" value="PRK00150.1-3"/>
    <property type="match status" value="1"/>
</dbReference>
<keyword evidence="2" id="KW-0408">Iron</keyword>
<feature type="binding site" evidence="2">
    <location>
        <position position="145"/>
    </location>
    <ligand>
        <name>Fe cation</name>
        <dbReference type="ChEBI" id="CHEBI:24875"/>
    </ligand>
</feature>
<keyword evidence="2" id="KW-0648">Protein biosynthesis</keyword>
<dbReference type="STRING" id="37625.SAMN05660420_00486"/>
<dbReference type="EC" id="3.5.1.88" evidence="2"/>
<dbReference type="AlphaFoldDB" id="A0A1H3W672"/>
<evidence type="ECO:0000313" key="4">
    <source>
        <dbReference type="Proteomes" id="UP000199409"/>
    </source>
</evidence>
<dbReference type="GO" id="GO:0042586">
    <property type="term" value="F:peptide deformylase activity"/>
    <property type="evidence" value="ECO:0007669"/>
    <property type="project" value="UniProtKB-UniRule"/>
</dbReference>
<proteinExistence type="inferred from homology"/>
<dbReference type="Pfam" id="PF01327">
    <property type="entry name" value="Pep_deformylase"/>
    <property type="match status" value="1"/>
</dbReference>
<dbReference type="NCBIfam" id="TIGR00079">
    <property type="entry name" value="pept_deformyl"/>
    <property type="match status" value="1"/>
</dbReference>
<evidence type="ECO:0000313" key="3">
    <source>
        <dbReference type="EMBL" id="SDZ82331.1"/>
    </source>
</evidence>
<dbReference type="InterPro" id="IPR036821">
    <property type="entry name" value="Peptide_deformylase_sf"/>
</dbReference>
<comment type="function">
    <text evidence="2">Removes the formyl group from the N-terminal Met of newly synthesized proteins. Requires at least a dipeptide for an efficient rate of reaction. N-terminal L-methionine is a prerequisite for activity but the enzyme has broad specificity at other positions.</text>
</comment>
<dbReference type="SUPFAM" id="SSF56420">
    <property type="entry name" value="Peptide deformylase"/>
    <property type="match status" value="1"/>
</dbReference>
<dbReference type="PANTHER" id="PTHR10458:SF22">
    <property type="entry name" value="PEPTIDE DEFORMYLASE"/>
    <property type="match status" value="1"/>
</dbReference>
<dbReference type="PIRSF" id="PIRSF004749">
    <property type="entry name" value="Pep_def"/>
    <property type="match status" value="1"/>
</dbReference>
<feature type="binding site" evidence="2">
    <location>
        <position position="141"/>
    </location>
    <ligand>
        <name>Fe cation</name>
        <dbReference type="ChEBI" id="CHEBI:24875"/>
    </ligand>
</feature>
<gene>
    <name evidence="2" type="primary">def</name>
    <name evidence="3" type="ORF">SAMN05660420_00486</name>
</gene>
<reference evidence="3 4" key="1">
    <citation type="submission" date="2016-10" db="EMBL/GenBank/DDBJ databases">
        <authorList>
            <person name="de Groot N.N."/>
        </authorList>
    </citation>
    <scope>NUCLEOTIDE SEQUENCE [LARGE SCALE GENOMIC DNA]</scope>
    <source>
        <strain evidence="3 4">DSM 7343</strain>
    </source>
</reference>
<organism evidence="3 4">
    <name type="scientific">Desulfuromusa kysingii</name>
    <dbReference type="NCBI Taxonomy" id="37625"/>
    <lineage>
        <taxon>Bacteria</taxon>
        <taxon>Pseudomonadati</taxon>
        <taxon>Thermodesulfobacteriota</taxon>
        <taxon>Desulfuromonadia</taxon>
        <taxon>Desulfuromonadales</taxon>
        <taxon>Geopsychrobacteraceae</taxon>
        <taxon>Desulfuromusa</taxon>
    </lineage>
</organism>
<dbReference type="GO" id="GO:0006412">
    <property type="term" value="P:translation"/>
    <property type="evidence" value="ECO:0007669"/>
    <property type="project" value="UniProtKB-UniRule"/>
</dbReference>
<dbReference type="RefSeq" id="WP_092344337.1">
    <property type="nucleotide sequence ID" value="NZ_FNQN01000001.1"/>
</dbReference>
<dbReference type="Proteomes" id="UP000199409">
    <property type="component" value="Unassembled WGS sequence"/>
</dbReference>
<evidence type="ECO:0000256" key="1">
    <source>
        <dbReference type="ARBA" id="ARBA00010759"/>
    </source>
</evidence>
<comment type="cofactor">
    <cofactor evidence="2">
        <name>Fe(2+)</name>
        <dbReference type="ChEBI" id="CHEBI:29033"/>
    </cofactor>
    <text evidence="2">Binds 1 Fe(2+) ion.</text>
</comment>
<sequence length="171" mass="19192">MSVKEVLVYPDSRLKEHCNPIVNFDESVQQLLQNLVDTMVEAGHSVGIAAPQIGDLRRAAVVDVSKSKLGKKQENHGLLQMVNPEITEREGNQVVREGCMSVPDYTGNVTRSESIVVQFVDQNQQFQVVRAEGFEAVAIQHELDHLDGFLFLDRVSSLKTDLFRRKTKKTS</sequence>
<name>A0A1H3W672_9BACT</name>
<dbReference type="PRINTS" id="PR01576">
    <property type="entry name" value="PDEFORMYLASE"/>
</dbReference>
<dbReference type="GO" id="GO:0046872">
    <property type="term" value="F:metal ion binding"/>
    <property type="evidence" value="ECO:0007669"/>
    <property type="project" value="UniProtKB-KW"/>
</dbReference>
<dbReference type="CDD" id="cd00487">
    <property type="entry name" value="Pep_deformylase"/>
    <property type="match status" value="1"/>
</dbReference>
<keyword evidence="2" id="KW-0479">Metal-binding</keyword>
<protein>
    <recommendedName>
        <fullName evidence="2">Peptide deformylase</fullName>
        <shortName evidence="2">PDF</shortName>
        <ecNumber evidence="2">3.5.1.88</ecNumber>
    </recommendedName>
    <alternativeName>
        <fullName evidence="2">Polypeptide deformylase</fullName>
    </alternativeName>
</protein>
<comment type="catalytic activity">
    <reaction evidence="2">
        <text>N-terminal N-formyl-L-methionyl-[peptide] + H2O = N-terminal L-methionyl-[peptide] + formate</text>
        <dbReference type="Rhea" id="RHEA:24420"/>
        <dbReference type="Rhea" id="RHEA-COMP:10639"/>
        <dbReference type="Rhea" id="RHEA-COMP:10640"/>
        <dbReference type="ChEBI" id="CHEBI:15377"/>
        <dbReference type="ChEBI" id="CHEBI:15740"/>
        <dbReference type="ChEBI" id="CHEBI:49298"/>
        <dbReference type="ChEBI" id="CHEBI:64731"/>
        <dbReference type="EC" id="3.5.1.88"/>
    </reaction>
</comment>
<dbReference type="EMBL" id="FNQN01000001">
    <property type="protein sequence ID" value="SDZ82331.1"/>
    <property type="molecule type" value="Genomic_DNA"/>
</dbReference>
<dbReference type="PANTHER" id="PTHR10458">
    <property type="entry name" value="PEPTIDE DEFORMYLASE"/>
    <property type="match status" value="1"/>
</dbReference>
<accession>A0A1H3W672</accession>
<keyword evidence="4" id="KW-1185">Reference proteome</keyword>
<dbReference type="HAMAP" id="MF_00163">
    <property type="entry name" value="Pep_deformylase"/>
    <property type="match status" value="1"/>
</dbReference>
<feature type="active site" evidence="2">
    <location>
        <position position="142"/>
    </location>
</feature>
<dbReference type="Gene3D" id="3.90.45.10">
    <property type="entry name" value="Peptide deformylase"/>
    <property type="match status" value="1"/>
</dbReference>
<keyword evidence="2" id="KW-0378">Hydrolase</keyword>
<dbReference type="InterPro" id="IPR023635">
    <property type="entry name" value="Peptide_deformylase"/>
</dbReference>
<feature type="binding site" evidence="2">
    <location>
        <position position="99"/>
    </location>
    <ligand>
        <name>Fe cation</name>
        <dbReference type="ChEBI" id="CHEBI:24875"/>
    </ligand>
</feature>
<dbReference type="OrthoDB" id="9804313at2"/>